<dbReference type="AlphaFoldDB" id="A0A517RFA9"/>
<proteinExistence type="predicted"/>
<keyword evidence="2" id="KW-1185">Reference proteome</keyword>
<accession>A0A517RFA9</accession>
<dbReference type="EMBL" id="CP036269">
    <property type="protein sequence ID" value="QDT42564.1"/>
    <property type="molecule type" value="Genomic_DNA"/>
</dbReference>
<evidence type="ECO:0008006" key="3">
    <source>
        <dbReference type="Google" id="ProtNLM"/>
    </source>
</evidence>
<dbReference type="Proteomes" id="UP000317171">
    <property type="component" value="Chromosome"/>
</dbReference>
<gene>
    <name evidence="1" type="ORF">Pan241w_26490</name>
</gene>
<reference evidence="1 2" key="1">
    <citation type="submission" date="2019-02" db="EMBL/GenBank/DDBJ databases">
        <title>Deep-cultivation of Planctomycetes and their phenomic and genomic characterization uncovers novel biology.</title>
        <authorList>
            <person name="Wiegand S."/>
            <person name="Jogler M."/>
            <person name="Boedeker C."/>
            <person name="Pinto D."/>
            <person name="Vollmers J."/>
            <person name="Rivas-Marin E."/>
            <person name="Kohn T."/>
            <person name="Peeters S.H."/>
            <person name="Heuer A."/>
            <person name="Rast P."/>
            <person name="Oberbeckmann S."/>
            <person name="Bunk B."/>
            <person name="Jeske O."/>
            <person name="Meyerdierks A."/>
            <person name="Storesund J.E."/>
            <person name="Kallscheuer N."/>
            <person name="Luecker S."/>
            <person name="Lage O.M."/>
            <person name="Pohl T."/>
            <person name="Merkel B.J."/>
            <person name="Hornburger P."/>
            <person name="Mueller R.-W."/>
            <person name="Bruemmer F."/>
            <person name="Labrenz M."/>
            <person name="Spormann A.M."/>
            <person name="Op den Camp H."/>
            <person name="Overmann J."/>
            <person name="Amann R."/>
            <person name="Jetten M.S.M."/>
            <person name="Mascher T."/>
            <person name="Medema M.H."/>
            <person name="Devos D.P."/>
            <person name="Kaster A.-K."/>
            <person name="Ovreas L."/>
            <person name="Rohde M."/>
            <person name="Galperin M.Y."/>
            <person name="Jogler C."/>
        </authorList>
    </citation>
    <scope>NUCLEOTIDE SEQUENCE [LARGE SCALE GENOMIC DNA]</scope>
    <source>
        <strain evidence="1 2">Pan241w</strain>
    </source>
</reference>
<sequence>MRGNDQHELMIQALKDAFEKKGFLTETQVHVRDGNFVGFVDLFIEDKTGAKLCVEVEQDIKRISNDYVKKELTAALLWIVVPTASIQETARRFIRLIELPENESFKILTYGQALSMVANLIPFSFQALREEK</sequence>
<organism evidence="1 2">
    <name type="scientific">Gimesia alba</name>
    <dbReference type="NCBI Taxonomy" id="2527973"/>
    <lineage>
        <taxon>Bacteria</taxon>
        <taxon>Pseudomonadati</taxon>
        <taxon>Planctomycetota</taxon>
        <taxon>Planctomycetia</taxon>
        <taxon>Planctomycetales</taxon>
        <taxon>Planctomycetaceae</taxon>
        <taxon>Gimesia</taxon>
    </lineage>
</organism>
<name>A0A517RFA9_9PLAN</name>
<dbReference type="KEGG" id="gaz:Pan241w_26490"/>
<dbReference type="RefSeq" id="WP_145216017.1">
    <property type="nucleotide sequence ID" value="NZ_CP036269.1"/>
</dbReference>
<protein>
    <recommendedName>
        <fullName evidence="3">Restriction endonuclease type IV Mrr domain-containing protein</fullName>
    </recommendedName>
</protein>
<evidence type="ECO:0000313" key="1">
    <source>
        <dbReference type="EMBL" id="QDT42564.1"/>
    </source>
</evidence>
<evidence type="ECO:0000313" key="2">
    <source>
        <dbReference type="Proteomes" id="UP000317171"/>
    </source>
</evidence>